<keyword evidence="7" id="KW-1185">Reference proteome</keyword>
<evidence type="ECO:0000256" key="3">
    <source>
        <dbReference type="SAM" id="Phobius"/>
    </source>
</evidence>
<accession>A0A453FGB1</accession>
<evidence type="ECO:0000256" key="2">
    <source>
        <dbReference type="SAM" id="MobiDB-lite"/>
    </source>
</evidence>
<dbReference type="InterPro" id="IPR012337">
    <property type="entry name" value="RNaseH-like_sf"/>
</dbReference>
<evidence type="ECO:0000313" key="6">
    <source>
        <dbReference type="EnsemblPlants" id="AET3Gv20670300.3"/>
    </source>
</evidence>
<dbReference type="Gramene" id="AET3Gv20670300.3">
    <property type="protein sequence ID" value="AET3Gv20670300.3"/>
    <property type="gene ID" value="AET3Gv20670300"/>
</dbReference>
<sequence length="683" mass="77602">FPPIVCRRLVYSAAGSQGRRHPQSAAPSPPIPAEARELPSPQGPQLRSAIPSDRSFSSARVATVGADQECGGPNPDCCGTDEDERMVNGVEHAAGNANNEQDESTDSAPSPLLLGAKPKKRLTSKCSPGIQTQKRQKNQEAIQNGSHEEPAAPEQKNLALPVLSTDQNKKNQGTDQNISREELVRIFAMHGHASRMVEQGDFWKLLTDLNPAVKIPSRFDLKNETFDLFDQEKAKLREKLTALPCRVCLSAYVWHYSPLQAFLCLTVHYIDDEWEKQKKIIKFSPVDPSCSQEELSHIILRAIGEWGLDDKVFSTILDDAFIDDSVASNVKTSLQKRNKVAANRSLFVARYATHLLDEVIQVGLDELDTIIENTSKCSKMHPTPSLAHYHKRRYASADDWKKAQKICKYLQDFNRYKDSVHKSPIPDKVFDKVWNVKEKVLRNTGIDRFKTLAEVFLRDKEEEGISVMRRNMEKKFKKRWKVCFLQFCMPMVMDPKYHLEHIKSRIQAFTVQSAYTVDGDIDDFICEVHDTLLNLYGEYSDQAQEPDCTSWSKIWMGEFIGRDILHELYLCSEYPYRQRPLTELDDYLQEAQLLPAGESSVLQWWKEHSLTYPSIGRMARDILALPCRTDCKAATRTAKLVMSESGNKNRVESLVCIQDWLAPAGIALLLLLLILSHYYLISL</sequence>
<dbReference type="InterPro" id="IPR008906">
    <property type="entry name" value="HATC_C_dom"/>
</dbReference>
<dbReference type="PANTHER" id="PTHR46481">
    <property type="entry name" value="ZINC FINGER BED DOMAIN-CONTAINING PROTEIN 4"/>
    <property type="match status" value="1"/>
</dbReference>
<dbReference type="InterPro" id="IPR052035">
    <property type="entry name" value="ZnF_BED_domain_contain"/>
</dbReference>
<dbReference type="GO" id="GO:0003677">
    <property type="term" value="F:DNA binding"/>
    <property type="evidence" value="ECO:0007669"/>
    <property type="project" value="UniProtKB-KW"/>
</dbReference>
<feature type="domain" description="hAT-like transposase RNase-H fold" evidence="5">
    <location>
        <begin position="422"/>
        <end position="539"/>
    </location>
</feature>
<dbReference type="GO" id="GO:0008270">
    <property type="term" value="F:zinc ion binding"/>
    <property type="evidence" value="ECO:0007669"/>
    <property type="project" value="UniProtKB-KW"/>
</dbReference>
<dbReference type="EnsemblPlants" id="AET3Gv20670300.3">
    <property type="protein sequence ID" value="AET3Gv20670300.3"/>
    <property type="gene ID" value="AET3Gv20670300"/>
</dbReference>
<evidence type="ECO:0000256" key="1">
    <source>
        <dbReference type="ARBA" id="ARBA00023125"/>
    </source>
</evidence>
<dbReference type="PANTHER" id="PTHR46481:SF11">
    <property type="entry name" value="ZINC FINGER BED DOMAIN-CONTAINING PROTEIN RICESLEEPER 2-LIKE"/>
    <property type="match status" value="1"/>
</dbReference>
<organism evidence="6 7">
    <name type="scientific">Aegilops tauschii subsp. strangulata</name>
    <name type="common">Goatgrass</name>
    <dbReference type="NCBI Taxonomy" id="200361"/>
    <lineage>
        <taxon>Eukaryota</taxon>
        <taxon>Viridiplantae</taxon>
        <taxon>Streptophyta</taxon>
        <taxon>Embryophyta</taxon>
        <taxon>Tracheophyta</taxon>
        <taxon>Spermatophyta</taxon>
        <taxon>Magnoliopsida</taxon>
        <taxon>Liliopsida</taxon>
        <taxon>Poales</taxon>
        <taxon>Poaceae</taxon>
        <taxon>BOP clade</taxon>
        <taxon>Pooideae</taxon>
        <taxon>Triticodae</taxon>
        <taxon>Triticeae</taxon>
        <taxon>Triticinae</taxon>
        <taxon>Aegilops</taxon>
    </lineage>
</organism>
<proteinExistence type="predicted"/>
<dbReference type="SUPFAM" id="SSF53098">
    <property type="entry name" value="Ribonuclease H-like"/>
    <property type="match status" value="1"/>
</dbReference>
<keyword evidence="3" id="KW-0812">Transmembrane</keyword>
<dbReference type="InterPro" id="IPR025525">
    <property type="entry name" value="hAT-like_transposase_RNase-H"/>
</dbReference>
<feature type="region of interest" description="Disordered" evidence="2">
    <location>
        <begin position="12"/>
        <end position="83"/>
    </location>
</feature>
<dbReference type="Pfam" id="PF05699">
    <property type="entry name" value="Dimer_Tnp_hAT"/>
    <property type="match status" value="1"/>
</dbReference>
<dbReference type="STRING" id="200361.A0A453FGB1"/>
<protein>
    <recommendedName>
        <fullName evidence="8">HAT C-terminal dimerisation domain-containing protein</fullName>
    </recommendedName>
</protein>
<dbReference type="GO" id="GO:0046983">
    <property type="term" value="F:protein dimerization activity"/>
    <property type="evidence" value="ECO:0007669"/>
    <property type="project" value="InterPro"/>
</dbReference>
<dbReference type="Proteomes" id="UP000015105">
    <property type="component" value="Chromosome 3D"/>
</dbReference>
<keyword evidence="1" id="KW-0238">DNA-binding</keyword>
<reference evidence="7" key="2">
    <citation type="journal article" date="2017" name="Nat. Plants">
        <title>The Aegilops tauschii genome reveals multiple impacts of transposons.</title>
        <authorList>
            <person name="Zhao G."/>
            <person name="Zou C."/>
            <person name="Li K."/>
            <person name="Wang K."/>
            <person name="Li T."/>
            <person name="Gao L."/>
            <person name="Zhang X."/>
            <person name="Wang H."/>
            <person name="Yang Z."/>
            <person name="Liu X."/>
            <person name="Jiang W."/>
            <person name="Mao L."/>
            <person name="Kong X."/>
            <person name="Jiao Y."/>
            <person name="Jia J."/>
        </authorList>
    </citation>
    <scope>NUCLEOTIDE SEQUENCE [LARGE SCALE GENOMIC DNA]</scope>
    <source>
        <strain evidence="7">cv. AL8/78</strain>
    </source>
</reference>
<feature type="compositionally biased region" description="Polar residues" evidence="2">
    <location>
        <begin position="124"/>
        <end position="145"/>
    </location>
</feature>
<name>A0A453FGB1_AEGTS</name>
<reference evidence="6" key="5">
    <citation type="journal article" date="2021" name="G3 (Bethesda)">
        <title>Aegilops tauschii genome assembly Aet v5.0 features greater sequence contiguity and improved annotation.</title>
        <authorList>
            <person name="Wang L."/>
            <person name="Zhu T."/>
            <person name="Rodriguez J.C."/>
            <person name="Deal K.R."/>
            <person name="Dubcovsky J."/>
            <person name="McGuire P.E."/>
            <person name="Lux T."/>
            <person name="Spannagl M."/>
            <person name="Mayer K.F.X."/>
            <person name="Baldrich P."/>
            <person name="Meyers B.C."/>
            <person name="Huo N."/>
            <person name="Gu Y.Q."/>
            <person name="Zhou H."/>
            <person name="Devos K.M."/>
            <person name="Bennetzen J.L."/>
            <person name="Unver T."/>
            <person name="Budak H."/>
            <person name="Gulick P.J."/>
            <person name="Galiba G."/>
            <person name="Kalapos B."/>
            <person name="Nelson D.R."/>
            <person name="Li P."/>
            <person name="You F.M."/>
            <person name="Luo M.C."/>
            <person name="Dvorak J."/>
        </authorList>
    </citation>
    <scope>NUCLEOTIDE SEQUENCE [LARGE SCALE GENOMIC DNA]</scope>
    <source>
        <strain evidence="6">cv. AL8/78</strain>
    </source>
</reference>
<keyword evidence="3" id="KW-0472">Membrane</keyword>
<keyword evidence="3" id="KW-1133">Transmembrane helix</keyword>
<feature type="transmembrane region" description="Helical" evidence="3">
    <location>
        <begin position="660"/>
        <end position="681"/>
    </location>
</feature>
<reference evidence="6" key="3">
    <citation type="journal article" date="2017" name="Nature">
        <title>Genome sequence of the progenitor of the wheat D genome Aegilops tauschii.</title>
        <authorList>
            <person name="Luo M.C."/>
            <person name="Gu Y.Q."/>
            <person name="Puiu D."/>
            <person name="Wang H."/>
            <person name="Twardziok S.O."/>
            <person name="Deal K.R."/>
            <person name="Huo N."/>
            <person name="Zhu T."/>
            <person name="Wang L."/>
            <person name="Wang Y."/>
            <person name="McGuire P.E."/>
            <person name="Liu S."/>
            <person name="Long H."/>
            <person name="Ramasamy R.K."/>
            <person name="Rodriguez J.C."/>
            <person name="Van S.L."/>
            <person name="Yuan L."/>
            <person name="Wang Z."/>
            <person name="Xia Z."/>
            <person name="Xiao L."/>
            <person name="Anderson O.D."/>
            <person name="Ouyang S."/>
            <person name="Liang Y."/>
            <person name="Zimin A.V."/>
            <person name="Pertea G."/>
            <person name="Qi P."/>
            <person name="Bennetzen J.L."/>
            <person name="Dai X."/>
            <person name="Dawson M.W."/>
            <person name="Muller H.G."/>
            <person name="Kugler K."/>
            <person name="Rivarola-Duarte L."/>
            <person name="Spannagl M."/>
            <person name="Mayer K.F.X."/>
            <person name="Lu F.H."/>
            <person name="Bevan M.W."/>
            <person name="Leroy P."/>
            <person name="Li P."/>
            <person name="You F.M."/>
            <person name="Sun Q."/>
            <person name="Liu Z."/>
            <person name="Lyons E."/>
            <person name="Wicker T."/>
            <person name="Salzberg S.L."/>
            <person name="Devos K.M."/>
            <person name="Dvorak J."/>
        </authorList>
    </citation>
    <scope>NUCLEOTIDE SEQUENCE [LARGE SCALE GENOMIC DNA]</scope>
    <source>
        <strain evidence="6">cv. AL8/78</strain>
    </source>
</reference>
<reference evidence="6" key="4">
    <citation type="submission" date="2019-03" db="UniProtKB">
        <authorList>
            <consortium name="EnsemblPlants"/>
        </authorList>
    </citation>
    <scope>IDENTIFICATION</scope>
</reference>
<dbReference type="GO" id="GO:0005634">
    <property type="term" value="C:nucleus"/>
    <property type="evidence" value="ECO:0007669"/>
    <property type="project" value="UniProtKB-SubCell"/>
</dbReference>
<evidence type="ECO:0008006" key="8">
    <source>
        <dbReference type="Google" id="ProtNLM"/>
    </source>
</evidence>
<dbReference type="Pfam" id="PF14372">
    <property type="entry name" value="hAT-like_RNase-H"/>
    <property type="match status" value="1"/>
</dbReference>
<feature type="domain" description="HAT C-terminal dimerisation" evidence="4">
    <location>
        <begin position="583"/>
        <end position="661"/>
    </location>
</feature>
<feature type="region of interest" description="Disordered" evidence="2">
    <location>
        <begin position="95"/>
        <end position="155"/>
    </location>
</feature>
<evidence type="ECO:0000313" key="7">
    <source>
        <dbReference type="Proteomes" id="UP000015105"/>
    </source>
</evidence>
<dbReference type="AlphaFoldDB" id="A0A453FGB1"/>
<reference evidence="7" key="1">
    <citation type="journal article" date="2014" name="Science">
        <title>Ancient hybridizations among the ancestral genomes of bread wheat.</title>
        <authorList>
            <consortium name="International Wheat Genome Sequencing Consortium,"/>
            <person name="Marcussen T."/>
            <person name="Sandve S.R."/>
            <person name="Heier L."/>
            <person name="Spannagl M."/>
            <person name="Pfeifer M."/>
            <person name="Jakobsen K.S."/>
            <person name="Wulff B.B."/>
            <person name="Steuernagel B."/>
            <person name="Mayer K.F."/>
            <person name="Olsen O.A."/>
        </authorList>
    </citation>
    <scope>NUCLEOTIDE SEQUENCE [LARGE SCALE GENOMIC DNA]</scope>
    <source>
        <strain evidence="7">cv. AL8/78</strain>
    </source>
</reference>
<evidence type="ECO:0000259" key="5">
    <source>
        <dbReference type="Pfam" id="PF14372"/>
    </source>
</evidence>
<evidence type="ECO:0000259" key="4">
    <source>
        <dbReference type="Pfam" id="PF05699"/>
    </source>
</evidence>